<evidence type="ECO:0000313" key="3">
    <source>
        <dbReference type="EMBL" id="GAX87304.1"/>
    </source>
</evidence>
<accession>A0A292YDM6</accession>
<feature type="domain" description="Campylobacter invasion antigen D C-terminal" evidence="2">
    <location>
        <begin position="31"/>
        <end position="80"/>
    </location>
</feature>
<dbReference type="RefSeq" id="WP_096258450.1">
    <property type="nucleotide sequence ID" value="NZ_BDME01000001.1"/>
</dbReference>
<feature type="coiled-coil region" evidence="1">
    <location>
        <begin position="4"/>
        <end position="31"/>
    </location>
</feature>
<organism evidence="3 4">
    <name type="scientific">Lebetimonas natsushimae</name>
    <dbReference type="NCBI Taxonomy" id="1936991"/>
    <lineage>
        <taxon>Bacteria</taxon>
        <taxon>Pseudomonadati</taxon>
        <taxon>Campylobacterota</taxon>
        <taxon>Epsilonproteobacteria</taxon>
        <taxon>Nautiliales</taxon>
        <taxon>Nautiliaceae</taxon>
        <taxon>Lebetimonas</taxon>
    </lineage>
</organism>
<proteinExistence type="predicted"/>
<dbReference type="EMBL" id="BDME01000001">
    <property type="protein sequence ID" value="GAX87304.1"/>
    <property type="molecule type" value="Genomic_DNA"/>
</dbReference>
<evidence type="ECO:0000313" key="4">
    <source>
        <dbReference type="Proteomes" id="UP000217944"/>
    </source>
</evidence>
<dbReference type="AlphaFoldDB" id="A0A292YDM6"/>
<protein>
    <recommendedName>
        <fullName evidence="2">Campylobacter invasion antigen D C-terminal domain-containing protein</fullName>
    </recommendedName>
</protein>
<evidence type="ECO:0000259" key="2">
    <source>
        <dbReference type="Pfam" id="PF21862"/>
    </source>
</evidence>
<name>A0A292YDM6_9BACT</name>
<dbReference type="Pfam" id="PF21862">
    <property type="entry name" value="CiaD"/>
    <property type="match status" value="1"/>
</dbReference>
<comment type="caution">
    <text evidence="3">The sequence shown here is derived from an EMBL/GenBank/DDBJ whole genome shotgun (WGS) entry which is preliminary data.</text>
</comment>
<keyword evidence="4" id="KW-1185">Reference proteome</keyword>
<dbReference type="Proteomes" id="UP000217944">
    <property type="component" value="Unassembled WGS sequence"/>
</dbReference>
<dbReference type="InterPro" id="IPR054057">
    <property type="entry name" value="CiaD_C"/>
</dbReference>
<evidence type="ECO:0000256" key="1">
    <source>
        <dbReference type="SAM" id="Coils"/>
    </source>
</evidence>
<dbReference type="OrthoDB" id="5329345at2"/>
<reference evidence="3 4" key="1">
    <citation type="journal article" date="2017" name="Syst. Appl. Microbiol.">
        <title>Lebetimonas natsushimae sp. nov., a novel strictly anaerobic, moderately thermophilic chemoautotroph isolated from a deep-sea hydrothermal vent polychaete nest in the Mid-Okinawa Trough.</title>
        <authorList>
            <person name="Nagata R."/>
            <person name="Takaki Y."/>
            <person name="Tame A."/>
            <person name="Nunoura T."/>
            <person name="Muto H."/>
            <person name="Mino S."/>
            <person name="Sawayama S."/>
            <person name="Takai K."/>
            <person name="Nakagawa S."/>
        </authorList>
    </citation>
    <scope>NUCLEOTIDE SEQUENCE [LARGE SCALE GENOMIC DNA]</scope>
    <source>
        <strain evidence="3 4">HS1857</strain>
    </source>
</reference>
<keyword evidence="1" id="KW-0175">Coiled coil</keyword>
<gene>
    <name evidence="3" type="ORF">LNAT_P0599</name>
</gene>
<sequence>MNIKETILETLQELEEENIIVEQEEKEENCDREFLKHLKERLLILFEGLQSPNTENLDVKLDVTLNFLEYLLVKIDEKLNES</sequence>